<evidence type="ECO:0008006" key="4">
    <source>
        <dbReference type="Google" id="ProtNLM"/>
    </source>
</evidence>
<dbReference type="Pfam" id="PF11208">
    <property type="entry name" value="DUF2992"/>
    <property type="match status" value="1"/>
</dbReference>
<dbReference type="RefSeq" id="WP_344617823.1">
    <property type="nucleotide sequence ID" value="NZ_BAAARV010000079.1"/>
</dbReference>
<comment type="caution">
    <text evidence="2">The sequence shown here is derived from an EMBL/GenBank/DDBJ whole genome shotgun (WGS) entry which is preliminary data.</text>
</comment>
<evidence type="ECO:0000256" key="1">
    <source>
        <dbReference type="SAM" id="MobiDB-lite"/>
    </source>
</evidence>
<organism evidence="2 3">
    <name type="scientific">Dactylosporangium salmoneum</name>
    <dbReference type="NCBI Taxonomy" id="53361"/>
    <lineage>
        <taxon>Bacteria</taxon>
        <taxon>Bacillati</taxon>
        <taxon>Actinomycetota</taxon>
        <taxon>Actinomycetes</taxon>
        <taxon>Micromonosporales</taxon>
        <taxon>Micromonosporaceae</taxon>
        <taxon>Dactylosporangium</taxon>
    </lineage>
</organism>
<protein>
    <recommendedName>
        <fullName evidence="4">DUF2992 family protein</fullName>
    </recommendedName>
</protein>
<sequence length="129" mass="14457">MPTMTVYFDKPFWVAVLEQHADDGTVRAVRHVFGAQPTDPELYEFLLRHGTALLRRADLAAPLLAGAPRVSRDKPTAAAPSDDAVAALREDLRQRRDEGRRAGRERRAAEAEERRAKARAKAKARHRGH</sequence>
<accession>A0ABP5UBT1</accession>
<feature type="compositionally biased region" description="Basic and acidic residues" evidence="1">
    <location>
        <begin position="88"/>
        <end position="115"/>
    </location>
</feature>
<reference evidence="3" key="1">
    <citation type="journal article" date="2019" name="Int. J. Syst. Evol. Microbiol.">
        <title>The Global Catalogue of Microorganisms (GCM) 10K type strain sequencing project: providing services to taxonomists for standard genome sequencing and annotation.</title>
        <authorList>
            <consortium name="The Broad Institute Genomics Platform"/>
            <consortium name="The Broad Institute Genome Sequencing Center for Infectious Disease"/>
            <person name="Wu L."/>
            <person name="Ma J."/>
        </authorList>
    </citation>
    <scope>NUCLEOTIDE SEQUENCE [LARGE SCALE GENOMIC DNA]</scope>
    <source>
        <strain evidence="3">JCM 3272</strain>
    </source>
</reference>
<feature type="compositionally biased region" description="Basic residues" evidence="1">
    <location>
        <begin position="116"/>
        <end position="129"/>
    </location>
</feature>
<feature type="region of interest" description="Disordered" evidence="1">
    <location>
        <begin position="67"/>
        <end position="129"/>
    </location>
</feature>
<evidence type="ECO:0000313" key="2">
    <source>
        <dbReference type="EMBL" id="GAA2375854.1"/>
    </source>
</evidence>
<evidence type="ECO:0000313" key="3">
    <source>
        <dbReference type="Proteomes" id="UP001501444"/>
    </source>
</evidence>
<feature type="compositionally biased region" description="Low complexity" evidence="1">
    <location>
        <begin position="77"/>
        <end position="87"/>
    </location>
</feature>
<dbReference type="Proteomes" id="UP001501444">
    <property type="component" value="Unassembled WGS sequence"/>
</dbReference>
<proteinExistence type="predicted"/>
<dbReference type="InterPro" id="IPR016787">
    <property type="entry name" value="UCP021328"/>
</dbReference>
<dbReference type="EMBL" id="BAAARV010000079">
    <property type="protein sequence ID" value="GAA2375854.1"/>
    <property type="molecule type" value="Genomic_DNA"/>
</dbReference>
<keyword evidence="3" id="KW-1185">Reference proteome</keyword>
<gene>
    <name evidence="2" type="ORF">GCM10010170_079640</name>
</gene>
<name>A0ABP5UBT1_9ACTN</name>